<comment type="pathway">
    <text evidence="3">Porphyrin-containing compound metabolism; protoporphyrin-IX biosynthesis; coproporphyrinogen-III from 5-aminolevulinate: step 2/4.</text>
</comment>
<evidence type="ECO:0000256" key="8">
    <source>
        <dbReference type="ARBA" id="ARBA00023133"/>
    </source>
</evidence>
<dbReference type="InterPro" id="IPR022419">
    <property type="entry name" value="Porphobilin_deaminase_cofac_BS"/>
</dbReference>
<dbReference type="InterPro" id="IPR022418">
    <property type="entry name" value="Porphobilinogen_deaminase_C"/>
</dbReference>
<evidence type="ECO:0000256" key="5">
    <source>
        <dbReference type="ARBA" id="ARBA00012655"/>
    </source>
</evidence>
<dbReference type="SUPFAM" id="SSF54782">
    <property type="entry name" value="Porphobilinogen deaminase (hydroxymethylbilane synthase), C-terminal domain"/>
    <property type="match status" value="1"/>
</dbReference>
<evidence type="ECO:0000259" key="13">
    <source>
        <dbReference type="Pfam" id="PF03900"/>
    </source>
</evidence>
<evidence type="ECO:0000313" key="14">
    <source>
        <dbReference type="EMBL" id="PRT53565.1"/>
    </source>
</evidence>
<accession>A0A2T0FF12</accession>
<dbReference type="Pfam" id="PF01379">
    <property type="entry name" value="Porphobil_deam"/>
    <property type="match status" value="1"/>
</dbReference>
<evidence type="ECO:0000259" key="12">
    <source>
        <dbReference type="Pfam" id="PF01379"/>
    </source>
</evidence>
<dbReference type="SUPFAM" id="SSF53850">
    <property type="entry name" value="Periplasmic binding protein-like II"/>
    <property type="match status" value="1"/>
</dbReference>
<keyword evidence="9" id="KW-0627">Porphyrin biosynthesis</keyword>
<organism evidence="14 15">
    <name type="scientific">Wickerhamiella sorbophila</name>
    <dbReference type="NCBI Taxonomy" id="45607"/>
    <lineage>
        <taxon>Eukaryota</taxon>
        <taxon>Fungi</taxon>
        <taxon>Dikarya</taxon>
        <taxon>Ascomycota</taxon>
        <taxon>Saccharomycotina</taxon>
        <taxon>Dipodascomycetes</taxon>
        <taxon>Dipodascales</taxon>
        <taxon>Trichomonascaceae</taxon>
        <taxon>Wickerhamiella</taxon>
    </lineage>
</organism>
<dbReference type="PANTHER" id="PTHR11557">
    <property type="entry name" value="PORPHOBILINOGEN DEAMINASE"/>
    <property type="match status" value="1"/>
</dbReference>
<evidence type="ECO:0000256" key="9">
    <source>
        <dbReference type="ARBA" id="ARBA00023244"/>
    </source>
</evidence>
<dbReference type="PANTHER" id="PTHR11557:SF0">
    <property type="entry name" value="PORPHOBILINOGEN DEAMINASE"/>
    <property type="match status" value="1"/>
</dbReference>
<dbReference type="EMBL" id="NDIQ01000001">
    <property type="protein sequence ID" value="PRT53565.1"/>
    <property type="molecule type" value="Genomic_DNA"/>
</dbReference>
<dbReference type="GO" id="GO:0005737">
    <property type="term" value="C:cytoplasm"/>
    <property type="evidence" value="ECO:0007669"/>
    <property type="project" value="TreeGrafter"/>
</dbReference>
<feature type="domain" description="Porphobilinogen deaminase C-terminal" evidence="13">
    <location>
        <begin position="269"/>
        <end position="343"/>
    </location>
</feature>
<comment type="cofactor">
    <cofactor evidence="1">
        <name>dipyrromethane</name>
        <dbReference type="ChEBI" id="CHEBI:60342"/>
    </cofactor>
</comment>
<comment type="caution">
    <text evidence="14">The sequence shown here is derived from an EMBL/GenBank/DDBJ whole genome shotgun (WGS) entry which is preliminary data.</text>
</comment>
<comment type="similarity">
    <text evidence="4">Belongs to the HMBS family.</text>
</comment>
<dbReference type="RefSeq" id="XP_024663511.1">
    <property type="nucleotide sequence ID" value="XM_024807743.1"/>
</dbReference>
<evidence type="ECO:0000313" key="15">
    <source>
        <dbReference type="Proteomes" id="UP000238350"/>
    </source>
</evidence>
<sequence>MDNTDSRADTPEIYERLATPVNPGTPDFYDFDDETKFKVYVGGRRSQLAVVQSRWVAAKLRDVHPGMTFPVIALSTLGDNVQNKPLYAFGGKALWTKELEKLLLEKVPGYEQVDMVVHSLKDMPTQLPEGCILGAITEREDPRDALCIKSTSPWKYLADLPDGSIVGTSSLRRSAQLRRRYPTLQFEPVRGTLGTRLDKLEAEDSRYAAIILAAAGLHRLHLQDRITSYLEPPDMYYAVGQGALGIEIRGGDARIQKLVSRINHRSTSFRCRAERSLMRTLEGGCSVPIGVQSSYDSTSGTLRIAGIVVSVDGSEAVEGEVSSEVYSDQEADQVGIDLAADLVAKGAKRILDEIHLDHIS</sequence>
<protein>
    <recommendedName>
        <fullName evidence="6">Porphobilinogen deaminase</fullName>
        <ecNumber evidence="5">2.5.1.61</ecNumber>
    </recommendedName>
    <alternativeName>
        <fullName evidence="11">Hydroxymethylbilane synthase</fullName>
    </alternativeName>
    <alternativeName>
        <fullName evidence="10">Pre-uroporphyrinogen synthase</fullName>
    </alternativeName>
</protein>
<dbReference type="OrthoDB" id="564646at2759"/>
<dbReference type="PIRSF" id="PIRSF001438">
    <property type="entry name" value="4pyrrol_synth_OHMeBilane_synth"/>
    <property type="match status" value="1"/>
</dbReference>
<dbReference type="GeneID" id="36514934"/>
<evidence type="ECO:0000256" key="2">
    <source>
        <dbReference type="ARBA" id="ARBA00002869"/>
    </source>
</evidence>
<name>A0A2T0FF12_9ASCO</name>
<evidence type="ECO:0000256" key="6">
    <source>
        <dbReference type="ARBA" id="ARBA00016519"/>
    </source>
</evidence>
<dbReference type="InterPro" id="IPR022417">
    <property type="entry name" value="Porphobilin_deaminase_N"/>
</dbReference>
<feature type="domain" description="Porphobilinogen deaminase N-terminal" evidence="12">
    <location>
        <begin position="40"/>
        <end position="256"/>
    </location>
</feature>
<keyword evidence="15" id="KW-1185">Reference proteome</keyword>
<dbReference type="GO" id="GO:0006782">
    <property type="term" value="P:protoporphyrinogen IX biosynthetic process"/>
    <property type="evidence" value="ECO:0007669"/>
    <property type="project" value="UniProtKB-UniPathway"/>
</dbReference>
<gene>
    <name evidence="14" type="ORF">B9G98_01185</name>
</gene>
<dbReference type="STRING" id="45607.A0A2T0FF12"/>
<dbReference type="Gene3D" id="3.30.160.40">
    <property type="entry name" value="Porphobilinogen deaminase, C-terminal domain"/>
    <property type="match status" value="1"/>
</dbReference>
<evidence type="ECO:0000256" key="1">
    <source>
        <dbReference type="ARBA" id="ARBA00001916"/>
    </source>
</evidence>
<dbReference type="Proteomes" id="UP000238350">
    <property type="component" value="Unassembled WGS sequence"/>
</dbReference>
<keyword evidence="8" id="KW-0350">Heme biosynthesis</keyword>
<dbReference type="Gene3D" id="3.40.190.10">
    <property type="entry name" value="Periplasmic binding protein-like II"/>
    <property type="match status" value="2"/>
</dbReference>
<dbReference type="FunFam" id="3.30.160.40:FF:000002">
    <property type="entry name" value="Porphobilinogen deaminase"/>
    <property type="match status" value="1"/>
</dbReference>
<dbReference type="InterPro" id="IPR000860">
    <property type="entry name" value="HemC"/>
</dbReference>
<evidence type="ECO:0000256" key="4">
    <source>
        <dbReference type="ARBA" id="ARBA00005638"/>
    </source>
</evidence>
<evidence type="ECO:0000256" key="7">
    <source>
        <dbReference type="ARBA" id="ARBA00022679"/>
    </source>
</evidence>
<evidence type="ECO:0000256" key="10">
    <source>
        <dbReference type="ARBA" id="ARBA00030685"/>
    </source>
</evidence>
<evidence type="ECO:0000256" key="11">
    <source>
        <dbReference type="ARBA" id="ARBA00033064"/>
    </source>
</evidence>
<dbReference type="AlphaFoldDB" id="A0A2T0FF12"/>
<dbReference type="InterPro" id="IPR036803">
    <property type="entry name" value="Porphobilinogen_deaminase_C_sf"/>
</dbReference>
<dbReference type="UniPathway" id="UPA00251">
    <property type="reaction ID" value="UER00319"/>
</dbReference>
<keyword evidence="7" id="KW-0808">Transferase</keyword>
<dbReference type="PROSITE" id="PS00533">
    <property type="entry name" value="PORPHOBILINOGEN_DEAM"/>
    <property type="match status" value="1"/>
</dbReference>
<dbReference type="FunFam" id="3.40.190.10:FF:000004">
    <property type="entry name" value="Porphobilinogen deaminase"/>
    <property type="match status" value="1"/>
</dbReference>
<dbReference type="PRINTS" id="PR00151">
    <property type="entry name" value="PORPHBDMNASE"/>
</dbReference>
<dbReference type="Pfam" id="PF03900">
    <property type="entry name" value="Porphobil_deamC"/>
    <property type="match status" value="1"/>
</dbReference>
<reference evidence="14 15" key="1">
    <citation type="submission" date="2017-04" db="EMBL/GenBank/DDBJ databases">
        <title>Genome sequencing of [Candida] sorbophila.</title>
        <authorList>
            <person name="Ahn J.O."/>
        </authorList>
    </citation>
    <scope>NUCLEOTIDE SEQUENCE [LARGE SCALE GENOMIC DNA]</scope>
    <source>
        <strain evidence="14 15">DS02</strain>
    </source>
</reference>
<comment type="function">
    <text evidence="2">Tetrapolymerization of the monopyrrole PBG into the hydroxymethylbilane pre-uroporphyrinogen in several discrete steps.</text>
</comment>
<dbReference type="GO" id="GO:0004418">
    <property type="term" value="F:hydroxymethylbilane synthase activity"/>
    <property type="evidence" value="ECO:0007669"/>
    <property type="project" value="UniProtKB-EC"/>
</dbReference>
<proteinExistence type="inferred from homology"/>
<dbReference type="NCBIfam" id="TIGR00212">
    <property type="entry name" value="hemC"/>
    <property type="match status" value="1"/>
</dbReference>
<dbReference type="EC" id="2.5.1.61" evidence="5"/>
<evidence type="ECO:0000256" key="3">
    <source>
        <dbReference type="ARBA" id="ARBA00004735"/>
    </source>
</evidence>
<dbReference type="FunFam" id="3.40.190.10:FF:000005">
    <property type="entry name" value="Porphobilinogen deaminase"/>
    <property type="match status" value="1"/>
</dbReference>